<organism evidence="3 4">
    <name type="scientific">Cyanobium gracile UHCC 0139</name>
    <dbReference type="NCBI Taxonomy" id="3110308"/>
    <lineage>
        <taxon>Bacteria</taxon>
        <taxon>Bacillati</taxon>
        <taxon>Cyanobacteriota</taxon>
        <taxon>Cyanophyceae</taxon>
        <taxon>Synechococcales</taxon>
        <taxon>Prochlorococcaceae</taxon>
        <taxon>Cyanobium</taxon>
    </lineage>
</organism>
<proteinExistence type="predicted"/>
<accession>A0ABU5RXB7</accession>
<dbReference type="Proteomes" id="UP001304461">
    <property type="component" value="Unassembled WGS sequence"/>
</dbReference>
<sequence length="143" mass="15363">MTRLGHVAVRVQDMERAKRFYEQLGLRLTWDAQDWAYMQSPANGDGIALLSPSYTAAGPHFAFHFSDRAEVDAVHDRLAAAGHRVGPVHDHRDGTASFYLQDPEGNWLEMLYEPAAGIPSNVGAAAIPAPAPAPTSTSLAPAG</sequence>
<keyword evidence="1" id="KW-0479">Metal-binding</keyword>
<keyword evidence="4" id="KW-1185">Reference proteome</keyword>
<evidence type="ECO:0000259" key="2">
    <source>
        <dbReference type="PROSITE" id="PS51819"/>
    </source>
</evidence>
<evidence type="ECO:0000313" key="3">
    <source>
        <dbReference type="EMBL" id="MEA5392425.1"/>
    </source>
</evidence>
<dbReference type="PROSITE" id="PS00934">
    <property type="entry name" value="GLYOXALASE_I_1"/>
    <property type="match status" value="1"/>
</dbReference>
<feature type="domain" description="VOC" evidence="2">
    <location>
        <begin position="3"/>
        <end position="113"/>
    </location>
</feature>
<dbReference type="InterPro" id="IPR018146">
    <property type="entry name" value="Glyoxalase_1_CS"/>
</dbReference>
<dbReference type="InterPro" id="IPR004360">
    <property type="entry name" value="Glyas_Fos-R_dOase_dom"/>
</dbReference>
<dbReference type="PANTHER" id="PTHR36503:SF3">
    <property type="entry name" value="BLR0126 PROTEIN"/>
    <property type="match status" value="1"/>
</dbReference>
<evidence type="ECO:0000256" key="1">
    <source>
        <dbReference type="ARBA" id="ARBA00022723"/>
    </source>
</evidence>
<dbReference type="EMBL" id="JAYGHX010000011">
    <property type="protein sequence ID" value="MEA5392425.1"/>
    <property type="molecule type" value="Genomic_DNA"/>
</dbReference>
<comment type="caution">
    <text evidence="3">The sequence shown here is derived from an EMBL/GenBank/DDBJ whole genome shotgun (WGS) entry which is preliminary data.</text>
</comment>
<dbReference type="Gene3D" id="3.10.180.10">
    <property type="entry name" value="2,3-Dihydroxybiphenyl 1,2-Dioxygenase, domain 1"/>
    <property type="match status" value="1"/>
</dbReference>
<reference evidence="3 4" key="1">
    <citation type="submission" date="2023-12" db="EMBL/GenBank/DDBJ databases">
        <title>Baltic Sea Cyanobacteria.</title>
        <authorList>
            <person name="Delbaje E."/>
            <person name="Fewer D.P."/>
            <person name="Shishido T.K."/>
        </authorList>
    </citation>
    <scope>NUCLEOTIDE SEQUENCE [LARGE SCALE GENOMIC DNA]</scope>
    <source>
        <strain evidence="3 4">UHCC 0139</strain>
    </source>
</reference>
<name>A0ABU5RXB7_9CYAN</name>
<gene>
    <name evidence="3" type="ORF">VB738_14270</name>
</gene>
<protein>
    <submittedName>
        <fullName evidence="3">VOC family protein</fullName>
    </submittedName>
</protein>
<dbReference type="InterPro" id="IPR029068">
    <property type="entry name" value="Glyas_Bleomycin-R_OHBP_Dase"/>
</dbReference>
<dbReference type="SUPFAM" id="SSF54593">
    <property type="entry name" value="Glyoxalase/Bleomycin resistance protein/Dihydroxybiphenyl dioxygenase"/>
    <property type="match status" value="1"/>
</dbReference>
<dbReference type="CDD" id="cd06587">
    <property type="entry name" value="VOC"/>
    <property type="match status" value="1"/>
</dbReference>
<dbReference type="PROSITE" id="PS51819">
    <property type="entry name" value="VOC"/>
    <property type="match status" value="1"/>
</dbReference>
<dbReference type="PANTHER" id="PTHR36503">
    <property type="entry name" value="BLR2520 PROTEIN"/>
    <property type="match status" value="1"/>
</dbReference>
<dbReference type="InterPro" id="IPR037523">
    <property type="entry name" value="VOC_core"/>
</dbReference>
<dbReference type="Pfam" id="PF00903">
    <property type="entry name" value="Glyoxalase"/>
    <property type="match status" value="1"/>
</dbReference>
<evidence type="ECO:0000313" key="4">
    <source>
        <dbReference type="Proteomes" id="UP001304461"/>
    </source>
</evidence>
<dbReference type="RefSeq" id="WP_323306376.1">
    <property type="nucleotide sequence ID" value="NZ_JAYGHX010000011.1"/>
</dbReference>